<keyword evidence="2" id="KW-0732">Signal</keyword>
<dbReference type="InterPro" id="IPR017853">
    <property type="entry name" value="GH"/>
</dbReference>
<dbReference type="Gene3D" id="3.20.20.80">
    <property type="entry name" value="Glycosidases"/>
    <property type="match status" value="1"/>
</dbReference>
<dbReference type="GO" id="GO:0005975">
    <property type="term" value="P:carbohydrate metabolic process"/>
    <property type="evidence" value="ECO:0007669"/>
    <property type="project" value="InterPro"/>
</dbReference>
<dbReference type="SUPFAM" id="SSF54556">
    <property type="entry name" value="Chitinase insertion domain"/>
    <property type="match status" value="1"/>
</dbReference>
<dbReference type="Gene3D" id="3.10.50.10">
    <property type="match status" value="1"/>
</dbReference>
<sequence>MTRQYSLFILFLSSSYLLVNYQLAAQQLSQSPRLCAFRNNPSQYYPCALDSLGLNSWSFYRCPDETIFDELLQQCSKTDVSNSYPSLSSTDDTQLERISNFIVSQPVSDARRLITDFDDPFSIKKFLLERVERAGGIFWSNGQPLMELDEKPVFDSKSSINSKLNYFSYEHPYPPPVSEDELKYKKICYFTNWAQYRSGSAKFEPEHIDPFLCTHIIYAFAYISNETFLIRKVEDNDEDLYRRVNALKKRNPKLKTILGVGGWNMKSYAFSIMVHDSAKRKRFIFDTINFLHKHNFDGFEVDWEYPGIRGGLPDDKYYLTIFFQEFKEAAIAQSIVTGQPRLLMAAAVAANAEVVSNGYEIDKIAKILDFINIMTYDFHGAWQNHTGLNAPLYRRFDETGPEAMLNQVKNENMLKIIGLLRIRFFEDFGVAIWLKSGAPAHKLVLGIPLFARTFLLAHADQNELRSPTIGNGTEGPYTRSAGFLSYFEVCLLQSDPQWTRISVPDGSESEYMYKDRDWIAYDTLSNIQKRAAYVVANNLGGLFVWSLDMDDFNGIFCSNGTYPFIRNSLSLLPANMASYI</sequence>
<dbReference type="AlphaFoldDB" id="A0A814WUE6"/>
<evidence type="ECO:0000256" key="2">
    <source>
        <dbReference type="SAM" id="SignalP"/>
    </source>
</evidence>
<dbReference type="SUPFAM" id="SSF51445">
    <property type="entry name" value="(Trans)glycosidases"/>
    <property type="match status" value="1"/>
</dbReference>
<evidence type="ECO:0000256" key="1">
    <source>
        <dbReference type="ARBA" id="ARBA00023157"/>
    </source>
</evidence>
<dbReference type="EMBL" id="CAJNOR010001829">
    <property type="protein sequence ID" value="CAF1206346.1"/>
    <property type="molecule type" value="Genomic_DNA"/>
</dbReference>
<dbReference type="PROSITE" id="PS51910">
    <property type="entry name" value="GH18_2"/>
    <property type="match status" value="1"/>
</dbReference>
<name>A0A814WUE6_ADIRI</name>
<protein>
    <recommendedName>
        <fullName evidence="3">GH18 domain-containing protein</fullName>
    </recommendedName>
</protein>
<dbReference type="InterPro" id="IPR001223">
    <property type="entry name" value="Glyco_hydro18_cat"/>
</dbReference>
<organism evidence="4 5">
    <name type="scientific">Adineta ricciae</name>
    <name type="common">Rotifer</name>
    <dbReference type="NCBI Taxonomy" id="249248"/>
    <lineage>
        <taxon>Eukaryota</taxon>
        <taxon>Metazoa</taxon>
        <taxon>Spiralia</taxon>
        <taxon>Gnathifera</taxon>
        <taxon>Rotifera</taxon>
        <taxon>Eurotatoria</taxon>
        <taxon>Bdelloidea</taxon>
        <taxon>Adinetida</taxon>
        <taxon>Adinetidae</taxon>
        <taxon>Adineta</taxon>
    </lineage>
</organism>
<dbReference type="Proteomes" id="UP000663828">
    <property type="component" value="Unassembled WGS sequence"/>
</dbReference>
<accession>A0A814WUE6</accession>
<dbReference type="Pfam" id="PF00704">
    <property type="entry name" value="Glyco_hydro_18"/>
    <property type="match status" value="1"/>
</dbReference>
<dbReference type="GO" id="GO:0008061">
    <property type="term" value="F:chitin binding"/>
    <property type="evidence" value="ECO:0007669"/>
    <property type="project" value="InterPro"/>
</dbReference>
<dbReference type="FunFam" id="3.10.50.10:FF:000001">
    <property type="entry name" value="Chitinase 3-like 1"/>
    <property type="match status" value="1"/>
</dbReference>
<dbReference type="InterPro" id="IPR029070">
    <property type="entry name" value="Chitinase_insertion_sf"/>
</dbReference>
<dbReference type="PANTHER" id="PTHR11177">
    <property type="entry name" value="CHITINASE"/>
    <property type="match status" value="1"/>
</dbReference>
<keyword evidence="5" id="KW-1185">Reference proteome</keyword>
<evidence type="ECO:0000313" key="4">
    <source>
        <dbReference type="EMBL" id="CAF1206346.1"/>
    </source>
</evidence>
<dbReference type="GO" id="GO:0006032">
    <property type="term" value="P:chitin catabolic process"/>
    <property type="evidence" value="ECO:0007669"/>
    <property type="project" value="TreeGrafter"/>
</dbReference>
<feature type="domain" description="GH18" evidence="3">
    <location>
        <begin position="184"/>
        <end position="575"/>
    </location>
</feature>
<dbReference type="InterPro" id="IPR050314">
    <property type="entry name" value="Glycosyl_Hydrlase_18"/>
</dbReference>
<feature type="chain" id="PRO_5032758780" description="GH18 domain-containing protein" evidence="2">
    <location>
        <begin position="25"/>
        <end position="580"/>
    </location>
</feature>
<dbReference type="PANTHER" id="PTHR11177:SF317">
    <property type="entry name" value="CHITINASE 12-RELATED"/>
    <property type="match status" value="1"/>
</dbReference>
<dbReference type="GO" id="GO:0005576">
    <property type="term" value="C:extracellular region"/>
    <property type="evidence" value="ECO:0007669"/>
    <property type="project" value="TreeGrafter"/>
</dbReference>
<gene>
    <name evidence="4" type="ORF">XAT740_LOCUS23948</name>
</gene>
<dbReference type="SMART" id="SM00636">
    <property type="entry name" value="Glyco_18"/>
    <property type="match status" value="1"/>
</dbReference>
<keyword evidence="1" id="KW-1015">Disulfide bond</keyword>
<evidence type="ECO:0000259" key="3">
    <source>
        <dbReference type="PROSITE" id="PS51910"/>
    </source>
</evidence>
<dbReference type="GO" id="GO:0004568">
    <property type="term" value="F:chitinase activity"/>
    <property type="evidence" value="ECO:0007669"/>
    <property type="project" value="TreeGrafter"/>
</dbReference>
<feature type="signal peptide" evidence="2">
    <location>
        <begin position="1"/>
        <end position="24"/>
    </location>
</feature>
<reference evidence="4" key="1">
    <citation type="submission" date="2021-02" db="EMBL/GenBank/DDBJ databases">
        <authorList>
            <person name="Nowell W R."/>
        </authorList>
    </citation>
    <scope>NUCLEOTIDE SEQUENCE</scope>
</reference>
<dbReference type="InterPro" id="IPR011583">
    <property type="entry name" value="Chitinase_II/V-like_cat"/>
</dbReference>
<proteinExistence type="predicted"/>
<evidence type="ECO:0000313" key="5">
    <source>
        <dbReference type="Proteomes" id="UP000663828"/>
    </source>
</evidence>
<comment type="caution">
    <text evidence="4">The sequence shown here is derived from an EMBL/GenBank/DDBJ whole genome shotgun (WGS) entry which is preliminary data.</text>
</comment>